<accession>A0A8H6WGQ5</accession>
<proteinExistence type="predicted"/>
<dbReference type="EMBL" id="JACAZE010000004">
    <property type="protein sequence ID" value="KAF7318059.1"/>
    <property type="molecule type" value="Genomic_DNA"/>
</dbReference>
<dbReference type="AlphaFoldDB" id="A0A8H6WGQ5"/>
<gene>
    <name evidence="1" type="ORF">HMN09_00313600</name>
</gene>
<keyword evidence="1" id="KW-0575">Peroxidase</keyword>
<protein>
    <submittedName>
        <fullName evidence="1">Peroxidase</fullName>
    </submittedName>
</protein>
<keyword evidence="2" id="KW-1185">Reference proteome</keyword>
<keyword evidence="1" id="KW-0560">Oxidoreductase</keyword>
<name>A0A8H6WGQ5_MYCCL</name>
<dbReference type="Proteomes" id="UP000613580">
    <property type="component" value="Unassembled WGS sequence"/>
</dbReference>
<comment type="caution">
    <text evidence="1">The sequence shown here is derived from an EMBL/GenBank/DDBJ whole genome shotgun (WGS) entry which is preliminary data.</text>
</comment>
<reference evidence="1" key="1">
    <citation type="submission" date="2020-05" db="EMBL/GenBank/DDBJ databases">
        <title>Mycena genomes resolve the evolution of fungal bioluminescence.</title>
        <authorList>
            <person name="Tsai I.J."/>
        </authorList>
    </citation>
    <scope>NUCLEOTIDE SEQUENCE</scope>
    <source>
        <strain evidence="1">110903Hualien_Pintung</strain>
    </source>
</reference>
<organism evidence="1 2">
    <name type="scientific">Mycena chlorophos</name>
    <name type="common">Agaric fungus</name>
    <name type="synonym">Agaricus chlorophos</name>
    <dbReference type="NCBI Taxonomy" id="658473"/>
    <lineage>
        <taxon>Eukaryota</taxon>
        <taxon>Fungi</taxon>
        <taxon>Dikarya</taxon>
        <taxon>Basidiomycota</taxon>
        <taxon>Agaricomycotina</taxon>
        <taxon>Agaricomycetes</taxon>
        <taxon>Agaricomycetidae</taxon>
        <taxon>Agaricales</taxon>
        <taxon>Marasmiineae</taxon>
        <taxon>Mycenaceae</taxon>
        <taxon>Mycena</taxon>
    </lineage>
</organism>
<evidence type="ECO:0000313" key="1">
    <source>
        <dbReference type="EMBL" id="KAF7318059.1"/>
    </source>
</evidence>
<evidence type="ECO:0000313" key="2">
    <source>
        <dbReference type="Proteomes" id="UP000613580"/>
    </source>
</evidence>
<dbReference type="GO" id="GO:0004601">
    <property type="term" value="F:peroxidase activity"/>
    <property type="evidence" value="ECO:0007669"/>
    <property type="project" value="UniProtKB-KW"/>
</dbReference>
<dbReference type="Gene3D" id="1.10.10.60">
    <property type="entry name" value="Homeodomain-like"/>
    <property type="match status" value="1"/>
</dbReference>
<sequence length="194" mass="21382">MGRDGRDVHGNKGITKPLLNGVQEFTADDDNLIIQVFAQGKNAKIKRDLFRELAKINDRHKMERWENRYYTYRQKFDALISAASRANANKAKVVRVGVNEPGAGVPAIYLSSPNGQLDAAGPSRTNADRANAPATRTRTLPHAEVDQVLQQAIAAMAEEYGFSVDKVRSVFGRTLSLEKTENALQKALACLEEA</sequence>